<evidence type="ECO:0000259" key="4">
    <source>
        <dbReference type="PROSITE" id="PS51192"/>
    </source>
</evidence>
<evidence type="ECO:0000256" key="3">
    <source>
        <dbReference type="SAM" id="MobiDB-lite"/>
    </source>
</evidence>
<dbReference type="FunFam" id="3.40.50.300:FF:001922">
    <property type="entry name" value="DEAH (Asp-Glu-Ala-His) box polypeptide 29"/>
    <property type="match status" value="1"/>
</dbReference>
<sequence>MPNNRRSNNKKAKAARDPSAYATVSIPSARHTEAPLETVDPRPPIEEPPAEEPPTEESSKDPPHFTSLDLSQRQAASRLSIELTLKARLTEASPSIQLSTASENTLIDRMRSGHLPIPAAPLSVVGEKEWTRAANFIYETLLQYGFTAEDVEDAMMAARGSGDIMQAMTWLCVHVPTERMPVDMRDKHEYTAKRPAKVEKEEAKEVAPVVGCARIDQVEDSADELGMSLCDLGLDDDDGYSSDEDPSACHARHVLLLRGYEEWTDYLQANNAGARYNARITELRKRTARVKRVLSDLESDLLFKESHSLDICQRMWPEYHDALLDDIHRFRTQQAEPAIVEKPRTRAKEKAPVDQEDSDDDSVIGFGAALDLEESWGSETVAYSGPRVIDTSLVPRGWTGAPPRDLLLDAIRRHDRHATAKYNATPCAYGYTCTLTVTWSQPNKLLKECRPIPHTQSPVQVLGPMTQSWAVPDKLIVGSTARDARDLSVLVYLYSQEPSGERLAPPLADVWALWDEQRREAEALDVEKRVGERTRFLAGLRAAYEESLSFAEPEVEIEEERVSRPVVRESSKLRARLWGPQTIGVRRQSPGWKQKFDSAQGRLPARQHREEIMAAISNNQVCVIRGETGSGKSSQIPQYALEHLLSNAYGGGRVLCTQPRRISAMTIAARVSQELGDSHLGSPGSLVGYQIRFNAKSSESNALLFCTTGVLLRMAAGDPQLNGVSVIICDEVQERTLELDFLLILLQRLLPKRPDLKLILMSATIDTTAFSIYFDSCPVVDIPGRAFPVTSVYLSRLVHLSEYVMDDNSRFSSRPSSGGMGYPAFRHCEPDDPKYASPPALATVSRMRTDVVNTELIHHLLRGLSPAPTDSNLWIRFCQSNVPAHGSVLVFLPGISEIRRLLDLLHSDTMVHPWATVVPLHSTFANETASGSTTYTDLAFAPAAEGRRKIVLSTNVAETGITIPDVTVVIDCGMSNQALWDKRRRLTTLRTLPISKANVRQRAGRAGRLQPGISLCLFTEEQLGVMPEYEAPEMHRMPLASLCLQTKAHGIRDSMKFLMMSLDPPPQSAVAHAIAQLQDAGALDEEEGLTPIGMHLCNLPVDLHVGKLLIAGALLGCLDHALTLAATMSINSSIVMSGSDAMAGYRRNPEQYLPFVTPAEAMSSDFLGTLAAYEHWRRNVHRGRAELRDFCRQSSLNRDALDAVEDCREQYLRLLYDQGLLYSDLPATCTIRPPIRGSALRQGLVVVPTVANKNGRSLGVLYAALAMSFDHLLMPTPTGYAIGQSHVTKRVEGIGHAILIVDRERISTRSVDIDRNSVVPRGGPLLPARLSSVGQGTMAHDVTGVSFVHVVLFARSLEYWPKARQIGAYVVAQSEIAAASFGRSSARLSK</sequence>
<accession>A0A9W8GIW8</accession>
<dbReference type="InterPro" id="IPR056890">
    <property type="entry name" value="UBA_DHX29-like"/>
</dbReference>
<protein>
    <recommendedName>
        <fullName evidence="8">P-loop containing nucleoside triphosphate hydrolase protein</fullName>
    </recommendedName>
</protein>
<gene>
    <name evidence="6" type="ORF">IWW39_003533</name>
</gene>
<feature type="region of interest" description="Disordered" evidence="3">
    <location>
        <begin position="335"/>
        <end position="360"/>
    </location>
</feature>
<dbReference type="PROSITE" id="PS51192">
    <property type="entry name" value="HELICASE_ATP_BIND_1"/>
    <property type="match status" value="1"/>
</dbReference>
<dbReference type="InterPro" id="IPR014001">
    <property type="entry name" value="Helicase_ATP-bd"/>
</dbReference>
<keyword evidence="7" id="KW-1185">Reference proteome</keyword>
<dbReference type="Gene3D" id="1.20.120.1080">
    <property type="match status" value="1"/>
</dbReference>
<dbReference type="GO" id="GO:0003723">
    <property type="term" value="F:RNA binding"/>
    <property type="evidence" value="ECO:0007669"/>
    <property type="project" value="TreeGrafter"/>
</dbReference>
<dbReference type="InterPro" id="IPR001650">
    <property type="entry name" value="Helicase_C-like"/>
</dbReference>
<comment type="caution">
    <text evidence="6">The sequence shown here is derived from an EMBL/GenBank/DDBJ whole genome shotgun (WGS) entry which is preliminary data.</text>
</comment>
<feature type="region of interest" description="Disordered" evidence="3">
    <location>
        <begin position="1"/>
        <end position="72"/>
    </location>
</feature>
<evidence type="ECO:0000259" key="5">
    <source>
        <dbReference type="PROSITE" id="PS51194"/>
    </source>
</evidence>
<dbReference type="InterPro" id="IPR007502">
    <property type="entry name" value="Helicase-assoc_dom"/>
</dbReference>
<evidence type="ECO:0000313" key="7">
    <source>
        <dbReference type="Proteomes" id="UP001151516"/>
    </source>
</evidence>
<dbReference type="Pfam" id="PF00270">
    <property type="entry name" value="DEAD"/>
    <property type="match status" value="1"/>
</dbReference>
<feature type="compositionally biased region" description="Basic and acidic residues" evidence="3">
    <location>
        <begin position="339"/>
        <end position="353"/>
    </location>
</feature>
<evidence type="ECO:0008006" key="8">
    <source>
        <dbReference type="Google" id="ProtNLM"/>
    </source>
</evidence>
<dbReference type="Pfam" id="PF00271">
    <property type="entry name" value="Helicase_C"/>
    <property type="match status" value="1"/>
</dbReference>
<dbReference type="SMART" id="SM00490">
    <property type="entry name" value="HELICc"/>
    <property type="match status" value="1"/>
</dbReference>
<dbReference type="OrthoDB" id="5600252at2759"/>
<dbReference type="SMART" id="SM00847">
    <property type="entry name" value="HA2"/>
    <property type="match status" value="1"/>
</dbReference>
<dbReference type="SMART" id="SM00487">
    <property type="entry name" value="DEXDc"/>
    <property type="match status" value="1"/>
</dbReference>
<dbReference type="Pfam" id="PF24899">
    <property type="entry name" value="UBA_DHX29"/>
    <property type="match status" value="1"/>
</dbReference>
<dbReference type="GO" id="GO:0005524">
    <property type="term" value="F:ATP binding"/>
    <property type="evidence" value="ECO:0007669"/>
    <property type="project" value="UniProtKB-KW"/>
</dbReference>
<dbReference type="Pfam" id="PF04408">
    <property type="entry name" value="WHD_HA2"/>
    <property type="match status" value="1"/>
</dbReference>
<dbReference type="GO" id="GO:0004386">
    <property type="term" value="F:helicase activity"/>
    <property type="evidence" value="ECO:0007669"/>
    <property type="project" value="UniProtKB-KW"/>
</dbReference>
<feature type="compositionally biased region" description="Basic and acidic residues" evidence="3">
    <location>
        <begin position="30"/>
        <end position="45"/>
    </location>
</feature>
<keyword evidence="2" id="KW-0067">ATP-binding</keyword>
<feature type="domain" description="Helicase ATP-binding" evidence="4">
    <location>
        <begin position="613"/>
        <end position="783"/>
    </location>
</feature>
<dbReference type="InterPro" id="IPR027417">
    <property type="entry name" value="P-loop_NTPase"/>
</dbReference>
<reference evidence="6" key="1">
    <citation type="submission" date="2022-07" db="EMBL/GenBank/DDBJ databases">
        <title>Phylogenomic reconstructions and comparative analyses of Kickxellomycotina fungi.</title>
        <authorList>
            <person name="Reynolds N.K."/>
            <person name="Stajich J.E."/>
            <person name="Barry K."/>
            <person name="Grigoriev I.V."/>
            <person name="Crous P."/>
            <person name="Smith M.E."/>
        </authorList>
    </citation>
    <scope>NUCLEOTIDE SEQUENCE</scope>
    <source>
        <strain evidence="6">CBS 109367</strain>
    </source>
</reference>
<feature type="domain" description="Helicase C-terminal" evidence="5">
    <location>
        <begin position="870"/>
        <end position="1050"/>
    </location>
</feature>
<dbReference type="Proteomes" id="UP001151516">
    <property type="component" value="Unassembled WGS sequence"/>
</dbReference>
<evidence type="ECO:0000256" key="2">
    <source>
        <dbReference type="ARBA" id="ARBA00022840"/>
    </source>
</evidence>
<dbReference type="PANTHER" id="PTHR18934:SF145">
    <property type="entry name" value="ATP-DEPENDENT RNA HELICASE DHX57-RELATED"/>
    <property type="match status" value="1"/>
</dbReference>
<name>A0A9W8GIW8_9FUNG</name>
<proteinExistence type="predicted"/>
<dbReference type="InterPro" id="IPR011545">
    <property type="entry name" value="DEAD/DEAH_box_helicase_dom"/>
</dbReference>
<keyword evidence="1" id="KW-0547">Nucleotide-binding</keyword>
<dbReference type="Gene3D" id="3.40.50.300">
    <property type="entry name" value="P-loop containing nucleotide triphosphate hydrolases"/>
    <property type="match status" value="2"/>
</dbReference>
<dbReference type="EMBL" id="JANBTX010000101">
    <property type="protein sequence ID" value="KAJ2686591.1"/>
    <property type="molecule type" value="Genomic_DNA"/>
</dbReference>
<evidence type="ECO:0000313" key="6">
    <source>
        <dbReference type="EMBL" id="KAJ2686591.1"/>
    </source>
</evidence>
<dbReference type="SUPFAM" id="SSF52540">
    <property type="entry name" value="P-loop containing nucleoside triphosphate hydrolases"/>
    <property type="match status" value="1"/>
</dbReference>
<dbReference type="GO" id="GO:0016787">
    <property type="term" value="F:hydrolase activity"/>
    <property type="evidence" value="ECO:0007669"/>
    <property type="project" value="UniProtKB-KW"/>
</dbReference>
<dbReference type="CDD" id="cd18791">
    <property type="entry name" value="SF2_C_RHA"/>
    <property type="match status" value="1"/>
</dbReference>
<organism evidence="6 7">
    <name type="scientific">Coemansia spiralis</name>
    <dbReference type="NCBI Taxonomy" id="417178"/>
    <lineage>
        <taxon>Eukaryota</taxon>
        <taxon>Fungi</taxon>
        <taxon>Fungi incertae sedis</taxon>
        <taxon>Zoopagomycota</taxon>
        <taxon>Kickxellomycotina</taxon>
        <taxon>Kickxellomycetes</taxon>
        <taxon>Kickxellales</taxon>
        <taxon>Kickxellaceae</taxon>
        <taxon>Coemansia</taxon>
    </lineage>
</organism>
<dbReference type="CDD" id="cd17917">
    <property type="entry name" value="DEXHc_RHA-like"/>
    <property type="match status" value="1"/>
</dbReference>
<evidence type="ECO:0000256" key="1">
    <source>
        <dbReference type="ARBA" id="ARBA00022741"/>
    </source>
</evidence>
<dbReference type="PROSITE" id="PS51194">
    <property type="entry name" value="HELICASE_CTER"/>
    <property type="match status" value="1"/>
</dbReference>
<dbReference type="PANTHER" id="PTHR18934">
    <property type="entry name" value="ATP-DEPENDENT RNA HELICASE"/>
    <property type="match status" value="1"/>
</dbReference>
<dbReference type="Pfam" id="PF21010">
    <property type="entry name" value="HA2_C"/>
    <property type="match status" value="1"/>
</dbReference>
<dbReference type="InterPro" id="IPR048333">
    <property type="entry name" value="HA2_WH"/>
</dbReference>